<feature type="domain" description="Disease resistance N-terminal" evidence="6">
    <location>
        <begin position="27"/>
        <end position="84"/>
    </location>
</feature>
<dbReference type="OrthoDB" id="685888at2759"/>
<organism evidence="7">
    <name type="scientific">Setaria italica</name>
    <name type="common">Foxtail millet</name>
    <name type="synonym">Panicum italicum</name>
    <dbReference type="NCBI Taxonomy" id="4555"/>
    <lineage>
        <taxon>Eukaryota</taxon>
        <taxon>Viridiplantae</taxon>
        <taxon>Streptophyta</taxon>
        <taxon>Embryophyta</taxon>
        <taxon>Tracheophyta</taxon>
        <taxon>Spermatophyta</taxon>
        <taxon>Magnoliopsida</taxon>
        <taxon>Liliopsida</taxon>
        <taxon>Poales</taxon>
        <taxon>Poaceae</taxon>
        <taxon>PACMAD clade</taxon>
        <taxon>Panicoideae</taxon>
        <taxon>Panicodae</taxon>
        <taxon>Paniceae</taxon>
        <taxon>Cenchrinae</taxon>
        <taxon>Setaria</taxon>
    </lineage>
</organism>
<name>A0A368RFJ0_SETIT</name>
<dbReference type="GO" id="GO:0006952">
    <property type="term" value="P:defense response"/>
    <property type="evidence" value="ECO:0007669"/>
    <property type="project" value="UniProtKB-KW"/>
</dbReference>
<dbReference type="Pfam" id="PF18052">
    <property type="entry name" value="Rx_N"/>
    <property type="match status" value="1"/>
</dbReference>
<evidence type="ECO:0000313" key="7">
    <source>
        <dbReference type="EMBL" id="RCV28975.1"/>
    </source>
</evidence>
<comment type="similarity">
    <text evidence="1">Belongs to the disease resistance NB-LRR family.</text>
</comment>
<keyword evidence="2" id="KW-0433">Leucine-rich repeat</keyword>
<protein>
    <recommendedName>
        <fullName evidence="6">Disease resistance N-terminal domain-containing protein</fullName>
    </recommendedName>
</protein>
<dbReference type="Gene3D" id="1.20.5.4130">
    <property type="match status" value="1"/>
</dbReference>
<reference evidence="7" key="2">
    <citation type="submission" date="2015-07" db="EMBL/GenBank/DDBJ databases">
        <authorList>
            <person name="Noorani M."/>
        </authorList>
    </citation>
    <scope>NUCLEOTIDE SEQUENCE</scope>
    <source>
        <strain evidence="7">Yugu1</strain>
    </source>
</reference>
<keyword evidence="5" id="KW-0611">Plant defense</keyword>
<gene>
    <name evidence="7" type="ORF">SETIT_5G446200v2</name>
</gene>
<evidence type="ECO:0000256" key="3">
    <source>
        <dbReference type="ARBA" id="ARBA00022737"/>
    </source>
</evidence>
<dbReference type="InterPro" id="IPR041118">
    <property type="entry name" value="Rx_N"/>
</dbReference>
<evidence type="ECO:0000256" key="1">
    <source>
        <dbReference type="ARBA" id="ARBA00008894"/>
    </source>
</evidence>
<proteinExistence type="inferred from homology"/>
<evidence type="ECO:0000256" key="5">
    <source>
        <dbReference type="ARBA" id="ARBA00022821"/>
    </source>
</evidence>
<sequence>MAAQIIPVRERSRPNMSGGAEMIAGAVVQRVAGMLGQSAWERVELLQRFSDDFEEMKGTLITVQAVMAVAENRSQVSESVRLWL</sequence>
<evidence type="ECO:0000256" key="2">
    <source>
        <dbReference type="ARBA" id="ARBA00022614"/>
    </source>
</evidence>
<keyword evidence="4" id="KW-0547">Nucleotide-binding</keyword>
<evidence type="ECO:0000259" key="6">
    <source>
        <dbReference type="Pfam" id="PF18052"/>
    </source>
</evidence>
<reference evidence="7" key="1">
    <citation type="journal article" date="2012" name="Nat. Biotechnol.">
        <title>Reference genome sequence of the model plant Setaria.</title>
        <authorList>
            <person name="Bennetzen J.L."/>
            <person name="Schmutz J."/>
            <person name="Wang H."/>
            <person name="Percifield R."/>
            <person name="Hawkins J."/>
            <person name="Pontaroli A.C."/>
            <person name="Estep M."/>
            <person name="Feng L."/>
            <person name="Vaughn J.N."/>
            <person name="Grimwood J."/>
            <person name="Jenkins J."/>
            <person name="Barry K."/>
            <person name="Lindquist E."/>
            <person name="Hellsten U."/>
            <person name="Deshpande S."/>
            <person name="Wang X."/>
            <person name="Wu X."/>
            <person name="Mitros T."/>
            <person name="Triplett J."/>
            <person name="Yang X."/>
            <person name="Ye C.Y."/>
            <person name="Mauro-Herrera M."/>
            <person name="Wang L."/>
            <person name="Li P."/>
            <person name="Sharma M."/>
            <person name="Sharma R."/>
            <person name="Ronald P.C."/>
            <person name="Panaud O."/>
            <person name="Kellogg E.A."/>
            <person name="Brutnell T.P."/>
            <person name="Doust A.N."/>
            <person name="Tuskan G.A."/>
            <person name="Rokhsar D."/>
            <person name="Devos K.M."/>
        </authorList>
    </citation>
    <scope>NUCLEOTIDE SEQUENCE [LARGE SCALE GENOMIC DNA]</scope>
    <source>
        <strain evidence="7">Yugu1</strain>
    </source>
</reference>
<keyword evidence="3" id="KW-0677">Repeat</keyword>
<accession>A0A368RFJ0</accession>
<evidence type="ECO:0000256" key="4">
    <source>
        <dbReference type="ARBA" id="ARBA00022741"/>
    </source>
</evidence>
<dbReference type="EMBL" id="CM003532">
    <property type="protein sequence ID" value="RCV28975.1"/>
    <property type="molecule type" value="Genomic_DNA"/>
</dbReference>
<dbReference type="AlphaFoldDB" id="A0A368RFJ0"/>
<dbReference type="GO" id="GO:0000166">
    <property type="term" value="F:nucleotide binding"/>
    <property type="evidence" value="ECO:0007669"/>
    <property type="project" value="UniProtKB-KW"/>
</dbReference>